<evidence type="ECO:0000313" key="4">
    <source>
        <dbReference type="Proteomes" id="UP001249851"/>
    </source>
</evidence>
<organism evidence="3 4">
    <name type="scientific">Acropora cervicornis</name>
    <name type="common">Staghorn coral</name>
    <dbReference type="NCBI Taxonomy" id="6130"/>
    <lineage>
        <taxon>Eukaryota</taxon>
        <taxon>Metazoa</taxon>
        <taxon>Cnidaria</taxon>
        <taxon>Anthozoa</taxon>
        <taxon>Hexacorallia</taxon>
        <taxon>Scleractinia</taxon>
        <taxon>Astrocoeniina</taxon>
        <taxon>Acroporidae</taxon>
        <taxon>Acropora</taxon>
    </lineage>
</organism>
<reference evidence="3" key="2">
    <citation type="journal article" date="2023" name="Science">
        <title>Genomic signatures of disease resistance in endangered staghorn corals.</title>
        <authorList>
            <person name="Vollmer S.V."/>
            <person name="Selwyn J.D."/>
            <person name="Despard B.A."/>
            <person name="Roesel C.L."/>
        </authorList>
    </citation>
    <scope>NUCLEOTIDE SEQUENCE</scope>
    <source>
        <strain evidence="3">K2</strain>
    </source>
</reference>
<reference evidence="3" key="1">
    <citation type="journal article" date="2023" name="G3 (Bethesda)">
        <title>Whole genome assembly and annotation of the endangered Caribbean coral Acropora cervicornis.</title>
        <authorList>
            <person name="Selwyn J.D."/>
            <person name="Vollmer S.V."/>
        </authorList>
    </citation>
    <scope>NUCLEOTIDE SEQUENCE</scope>
    <source>
        <strain evidence="3">K2</strain>
    </source>
</reference>
<evidence type="ECO:0000256" key="1">
    <source>
        <dbReference type="SAM" id="Coils"/>
    </source>
</evidence>
<sequence>MKFAFTLAVLVTFLFAHSIPIHGYGIPQCLSTLPSYLQDQQALLQSVKKDLHRTKQLLQEAIDKWPPGHYCILAKGPCPTGFLRSSGHMRALKIYASSADYIKPTTFGDSRIQCHGQPCGRYGQWIGELHITACCK</sequence>
<dbReference type="EMBL" id="JARQWQ010000087">
    <property type="protein sequence ID" value="KAK2552361.1"/>
    <property type="molecule type" value="Genomic_DNA"/>
</dbReference>
<feature type="signal peptide" evidence="2">
    <location>
        <begin position="1"/>
        <end position="16"/>
    </location>
</feature>
<feature type="chain" id="PRO_5042146162" evidence="2">
    <location>
        <begin position="17"/>
        <end position="136"/>
    </location>
</feature>
<dbReference type="Proteomes" id="UP001249851">
    <property type="component" value="Unassembled WGS sequence"/>
</dbReference>
<keyword evidence="1" id="KW-0175">Coiled coil</keyword>
<proteinExistence type="predicted"/>
<comment type="caution">
    <text evidence="3">The sequence shown here is derived from an EMBL/GenBank/DDBJ whole genome shotgun (WGS) entry which is preliminary data.</text>
</comment>
<keyword evidence="2" id="KW-0732">Signal</keyword>
<protein>
    <submittedName>
        <fullName evidence="3">Uncharacterized protein</fullName>
    </submittedName>
</protein>
<feature type="coiled-coil region" evidence="1">
    <location>
        <begin position="37"/>
        <end position="64"/>
    </location>
</feature>
<dbReference type="AlphaFoldDB" id="A0AAD9UWB7"/>
<keyword evidence="4" id="KW-1185">Reference proteome</keyword>
<evidence type="ECO:0000313" key="3">
    <source>
        <dbReference type="EMBL" id="KAK2552361.1"/>
    </source>
</evidence>
<gene>
    <name evidence="3" type="ORF">P5673_026438</name>
</gene>
<name>A0AAD9UWB7_ACRCE</name>
<accession>A0AAD9UWB7</accession>
<evidence type="ECO:0000256" key="2">
    <source>
        <dbReference type="SAM" id="SignalP"/>
    </source>
</evidence>